<gene>
    <name evidence="1" type="ORF">B0681_06040</name>
</gene>
<dbReference type="SUPFAM" id="SSF160472">
    <property type="entry name" value="NMB0513-like"/>
    <property type="match status" value="1"/>
</dbReference>
<dbReference type="InterPro" id="IPR023138">
    <property type="entry name" value="NMB0513-like_sf"/>
</dbReference>
<accession>A0A1T0CRQ2</accession>
<comment type="caution">
    <text evidence="1">The sequence shown here is derived from an EMBL/GenBank/DDBJ whole genome shotgun (WGS) entry which is preliminary data.</text>
</comment>
<evidence type="ECO:0000313" key="1">
    <source>
        <dbReference type="EMBL" id="OOS25012.1"/>
    </source>
</evidence>
<protein>
    <recommendedName>
        <fullName evidence="3">DUF596 domain-containing protein</fullName>
    </recommendedName>
</protein>
<dbReference type="AlphaFoldDB" id="A0A1T0CRQ2"/>
<dbReference type="RefSeq" id="WP_078317849.1">
    <property type="nucleotide sequence ID" value="NZ_MUYV01000006.1"/>
</dbReference>
<dbReference type="EMBL" id="MUYV01000006">
    <property type="protein sequence ID" value="OOS25012.1"/>
    <property type="molecule type" value="Genomic_DNA"/>
</dbReference>
<organism evidence="1 2">
    <name type="scientific">Moraxella porci DSM 25326</name>
    <dbReference type="NCBI Taxonomy" id="573983"/>
    <lineage>
        <taxon>Bacteria</taxon>
        <taxon>Pseudomonadati</taxon>
        <taxon>Pseudomonadota</taxon>
        <taxon>Gammaproteobacteria</taxon>
        <taxon>Moraxellales</taxon>
        <taxon>Moraxellaceae</taxon>
        <taxon>Moraxella</taxon>
    </lineage>
</organism>
<dbReference type="Proteomes" id="UP000190683">
    <property type="component" value="Unassembled WGS sequence"/>
</dbReference>
<dbReference type="Gene3D" id="1.10.3510.10">
    <property type="entry name" value="NMB0513-like"/>
    <property type="match status" value="1"/>
</dbReference>
<evidence type="ECO:0008006" key="3">
    <source>
        <dbReference type="Google" id="ProtNLM"/>
    </source>
</evidence>
<evidence type="ECO:0000313" key="2">
    <source>
        <dbReference type="Proteomes" id="UP000190683"/>
    </source>
</evidence>
<sequence>MITLTEVVKEQMFSDAKNLWFSALFENIPASFPNITFEEQKALFFMLTKEALDVGLIKFVPPNGIWHEGYDIWDVSSDEIIAYLRDNFPKDAKDELDSCVNNYFYDIAPAVLWRQDDGSYYGS</sequence>
<keyword evidence="2" id="KW-1185">Reference proteome</keyword>
<name>A0A1T0CRQ2_9GAMM</name>
<proteinExistence type="predicted"/>
<reference evidence="1 2" key="1">
    <citation type="submission" date="2017-02" db="EMBL/GenBank/DDBJ databases">
        <title>Draft genome sequence of Moraxella porci CCUG 54912T type strain.</title>
        <authorList>
            <person name="Salva-Serra F."/>
            <person name="Engstrom-Jakobsson H."/>
            <person name="Thorell K."/>
            <person name="Jaen-Luchoro D."/>
            <person name="Gonzales-Siles L."/>
            <person name="Karlsson R."/>
            <person name="Yazdan S."/>
            <person name="Boulund F."/>
            <person name="Johnning A."/>
            <person name="Engstrand L."/>
            <person name="Kristiansson E."/>
            <person name="Moore E."/>
        </authorList>
    </citation>
    <scope>NUCLEOTIDE SEQUENCE [LARGE SCALE GENOMIC DNA]</scope>
    <source>
        <strain evidence="1 2">CCUG 54912</strain>
    </source>
</reference>